<reference evidence="11 12" key="1">
    <citation type="submission" date="2019-01" db="EMBL/GenBank/DDBJ databases">
        <title>Genome sequences of marine Pseudoalteromonas species.</title>
        <authorList>
            <person name="Boraston A.B."/>
            <person name="Hehemann J.-H."/>
            <person name="Vickers C.J."/>
            <person name="Salama-Alber O."/>
            <person name="Abe K."/>
            <person name="Hettle A.J."/>
        </authorList>
    </citation>
    <scope>NUCLEOTIDE SEQUENCE [LARGE SCALE GENOMIC DNA]</scope>
    <source>
        <strain evidence="11 12">PS42</strain>
    </source>
</reference>
<dbReference type="EMBL" id="SEUK01000056">
    <property type="protein sequence ID" value="KAA1156435.1"/>
    <property type="molecule type" value="Genomic_DNA"/>
</dbReference>
<comment type="similarity">
    <text evidence="2 10">Belongs to the purine nucleoside phosphorylase YfiH/LACC1 family.</text>
</comment>
<dbReference type="PANTHER" id="PTHR30616:SF2">
    <property type="entry name" value="PURINE NUCLEOSIDE PHOSPHORYLASE LACC1"/>
    <property type="match status" value="1"/>
</dbReference>
<organism evidence="11 12">
    <name type="scientific">Pseudoalteromonas fuliginea</name>
    <dbReference type="NCBI Taxonomy" id="1872678"/>
    <lineage>
        <taxon>Bacteria</taxon>
        <taxon>Pseudomonadati</taxon>
        <taxon>Pseudomonadota</taxon>
        <taxon>Gammaproteobacteria</taxon>
        <taxon>Alteromonadales</taxon>
        <taxon>Pseudoalteromonadaceae</taxon>
        <taxon>Pseudoalteromonas</taxon>
    </lineage>
</organism>
<name>A0AB73BBH0_9GAMM</name>
<evidence type="ECO:0000256" key="3">
    <source>
        <dbReference type="ARBA" id="ARBA00022679"/>
    </source>
</evidence>
<evidence type="ECO:0000313" key="12">
    <source>
        <dbReference type="Proteomes" id="UP000324162"/>
    </source>
</evidence>
<dbReference type="CDD" id="cd16833">
    <property type="entry name" value="YfiH"/>
    <property type="match status" value="1"/>
</dbReference>
<accession>A0AB73BBH0</accession>
<dbReference type="Proteomes" id="UP000324162">
    <property type="component" value="Unassembled WGS sequence"/>
</dbReference>
<dbReference type="Pfam" id="PF02578">
    <property type="entry name" value="Cu-oxidase_4"/>
    <property type="match status" value="1"/>
</dbReference>
<evidence type="ECO:0000256" key="5">
    <source>
        <dbReference type="ARBA" id="ARBA00022801"/>
    </source>
</evidence>
<keyword evidence="5" id="KW-0378">Hydrolase</keyword>
<gene>
    <name evidence="11" type="primary">pgeF</name>
    <name evidence="11" type="ORF">EU508_20325</name>
</gene>
<evidence type="ECO:0000256" key="9">
    <source>
        <dbReference type="ARBA" id="ARBA00049893"/>
    </source>
</evidence>
<evidence type="ECO:0000256" key="2">
    <source>
        <dbReference type="ARBA" id="ARBA00007353"/>
    </source>
</evidence>
<evidence type="ECO:0000256" key="8">
    <source>
        <dbReference type="ARBA" id="ARBA00048968"/>
    </source>
</evidence>
<dbReference type="SUPFAM" id="SSF64438">
    <property type="entry name" value="CNF1/YfiH-like putative cysteine hydrolases"/>
    <property type="match status" value="1"/>
</dbReference>
<dbReference type="GO" id="GO:0017061">
    <property type="term" value="F:S-methyl-5-thioadenosine phosphorylase activity"/>
    <property type="evidence" value="ECO:0007669"/>
    <property type="project" value="UniProtKB-EC"/>
</dbReference>
<dbReference type="InterPro" id="IPR003730">
    <property type="entry name" value="Cu_polyphenol_OxRdtase"/>
</dbReference>
<dbReference type="PANTHER" id="PTHR30616">
    <property type="entry name" value="UNCHARACTERIZED PROTEIN YFIH"/>
    <property type="match status" value="1"/>
</dbReference>
<evidence type="ECO:0000256" key="6">
    <source>
        <dbReference type="ARBA" id="ARBA00022833"/>
    </source>
</evidence>
<comment type="caution">
    <text evidence="11">The sequence shown here is derived from an EMBL/GenBank/DDBJ whole genome shotgun (WGS) entry which is preliminary data.</text>
</comment>
<keyword evidence="3" id="KW-0808">Transferase</keyword>
<dbReference type="RefSeq" id="WP_149615342.1">
    <property type="nucleotide sequence ID" value="NZ_SEUK01000056.1"/>
</dbReference>
<dbReference type="InterPro" id="IPR038371">
    <property type="entry name" value="Cu_polyphenol_OxRdtase_sf"/>
</dbReference>
<dbReference type="GO" id="GO:0005507">
    <property type="term" value="F:copper ion binding"/>
    <property type="evidence" value="ECO:0007669"/>
    <property type="project" value="TreeGrafter"/>
</dbReference>
<comment type="catalytic activity">
    <reaction evidence="9">
        <text>S-methyl-5'-thioadenosine + phosphate = 5-(methylsulfanyl)-alpha-D-ribose 1-phosphate + adenine</text>
        <dbReference type="Rhea" id="RHEA:11852"/>
        <dbReference type="ChEBI" id="CHEBI:16708"/>
        <dbReference type="ChEBI" id="CHEBI:17509"/>
        <dbReference type="ChEBI" id="CHEBI:43474"/>
        <dbReference type="ChEBI" id="CHEBI:58533"/>
        <dbReference type="EC" id="2.4.2.28"/>
    </reaction>
    <physiologicalReaction direction="left-to-right" evidence="9">
        <dbReference type="Rhea" id="RHEA:11853"/>
    </physiologicalReaction>
</comment>
<evidence type="ECO:0000256" key="4">
    <source>
        <dbReference type="ARBA" id="ARBA00022723"/>
    </source>
</evidence>
<dbReference type="GO" id="GO:0016787">
    <property type="term" value="F:hydrolase activity"/>
    <property type="evidence" value="ECO:0007669"/>
    <property type="project" value="UniProtKB-KW"/>
</dbReference>
<evidence type="ECO:0000256" key="1">
    <source>
        <dbReference type="ARBA" id="ARBA00000553"/>
    </source>
</evidence>
<comment type="catalytic activity">
    <reaction evidence="7">
        <text>adenosine + H2O + H(+) = inosine + NH4(+)</text>
        <dbReference type="Rhea" id="RHEA:24408"/>
        <dbReference type="ChEBI" id="CHEBI:15377"/>
        <dbReference type="ChEBI" id="CHEBI:15378"/>
        <dbReference type="ChEBI" id="CHEBI:16335"/>
        <dbReference type="ChEBI" id="CHEBI:17596"/>
        <dbReference type="ChEBI" id="CHEBI:28938"/>
        <dbReference type="EC" id="3.5.4.4"/>
    </reaction>
    <physiologicalReaction direction="left-to-right" evidence="7">
        <dbReference type="Rhea" id="RHEA:24409"/>
    </physiologicalReaction>
</comment>
<evidence type="ECO:0000256" key="7">
    <source>
        <dbReference type="ARBA" id="ARBA00047989"/>
    </source>
</evidence>
<comment type="catalytic activity">
    <reaction evidence="1">
        <text>inosine + phosphate = alpha-D-ribose 1-phosphate + hypoxanthine</text>
        <dbReference type="Rhea" id="RHEA:27646"/>
        <dbReference type="ChEBI" id="CHEBI:17368"/>
        <dbReference type="ChEBI" id="CHEBI:17596"/>
        <dbReference type="ChEBI" id="CHEBI:43474"/>
        <dbReference type="ChEBI" id="CHEBI:57720"/>
        <dbReference type="EC" id="2.4.2.1"/>
    </reaction>
    <physiologicalReaction direction="left-to-right" evidence="1">
        <dbReference type="Rhea" id="RHEA:27647"/>
    </physiologicalReaction>
</comment>
<evidence type="ECO:0000256" key="10">
    <source>
        <dbReference type="RuleBase" id="RU361274"/>
    </source>
</evidence>
<dbReference type="Gene3D" id="3.60.140.10">
    <property type="entry name" value="CNF1/YfiH-like putative cysteine hydrolases"/>
    <property type="match status" value="1"/>
</dbReference>
<proteinExistence type="inferred from homology"/>
<sequence>MNLLSATWQNLHNVGTLSTTCEGGVSQVPFKSLNLGLHVGDNKEYVLKNRALLNTHIPKPAVWLNQVHSNNVVIVDEHFDFTELHNADALYTQLIDQPLAIMTADCLPILLSSNDGNEVAAIHGGWRGLEQGIIKSTLDCFDAKHEDINAWLGPAIGPNKFEVGSDVFELFQAQSSLFVEAFKLQTNHKYLADIYNIARILLNKSGIKKITGGEYCTVSRKDLFFSYRRDGQTGRMASLIWRK</sequence>
<dbReference type="AlphaFoldDB" id="A0AB73BBH0"/>
<keyword evidence="4" id="KW-0479">Metal-binding</keyword>
<comment type="catalytic activity">
    <reaction evidence="8">
        <text>adenosine + phosphate = alpha-D-ribose 1-phosphate + adenine</text>
        <dbReference type="Rhea" id="RHEA:27642"/>
        <dbReference type="ChEBI" id="CHEBI:16335"/>
        <dbReference type="ChEBI" id="CHEBI:16708"/>
        <dbReference type="ChEBI" id="CHEBI:43474"/>
        <dbReference type="ChEBI" id="CHEBI:57720"/>
        <dbReference type="EC" id="2.4.2.1"/>
    </reaction>
    <physiologicalReaction direction="left-to-right" evidence="8">
        <dbReference type="Rhea" id="RHEA:27643"/>
    </physiologicalReaction>
</comment>
<protein>
    <recommendedName>
        <fullName evidence="10">Purine nucleoside phosphorylase</fullName>
    </recommendedName>
</protein>
<dbReference type="NCBIfam" id="TIGR00726">
    <property type="entry name" value="peptidoglycan editing factor PgeF"/>
    <property type="match status" value="1"/>
</dbReference>
<dbReference type="InterPro" id="IPR011324">
    <property type="entry name" value="Cytotoxic_necrot_fac-like_cat"/>
</dbReference>
<keyword evidence="6" id="KW-0862">Zinc</keyword>
<evidence type="ECO:0000313" key="11">
    <source>
        <dbReference type="EMBL" id="KAA1156435.1"/>
    </source>
</evidence>